<dbReference type="InterPro" id="IPR036554">
    <property type="entry name" value="GHMP_kinase_C_sf"/>
</dbReference>
<dbReference type="GO" id="GO:0005829">
    <property type="term" value="C:cytosol"/>
    <property type="evidence" value="ECO:0007669"/>
    <property type="project" value="TreeGrafter"/>
</dbReference>
<dbReference type="PANTHER" id="PTHR43290:SF2">
    <property type="entry name" value="MEVALONATE KINASE"/>
    <property type="match status" value="1"/>
</dbReference>
<protein>
    <submittedName>
        <fullName evidence="12">Mevalonate kinase</fullName>
    </submittedName>
</protein>
<comment type="caution">
    <text evidence="12">The sequence shown here is derived from an EMBL/GenBank/DDBJ whole genome shotgun (WGS) entry which is preliminary data.</text>
</comment>
<dbReference type="InterPro" id="IPR020568">
    <property type="entry name" value="Ribosomal_Su5_D2-typ_SF"/>
</dbReference>
<keyword evidence="1" id="KW-0963">Cytoplasm</keyword>
<dbReference type="SUPFAM" id="SSF55060">
    <property type="entry name" value="GHMP Kinase, C-terminal domain"/>
    <property type="match status" value="1"/>
</dbReference>
<evidence type="ECO:0000256" key="3">
    <source>
        <dbReference type="ARBA" id="ARBA00022679"/>
    </source>
</evidence>
<dbReference type="Proteomes" id="UP000034664">
    <property type="component" value="Unassembled WGS sequence"/>
</dbReference>
<feature type="domain" description="GHMP kinase N-terminal" evidence="10">
    <location>
        <begin position="78"/>
        <end position="163"/>
    </location>
</feature>
<name>A0A0G0WAR6_9BACT</name>
<sequence>MIKITTSAPGKLMLLGEHAVVYNHPCLVTAVNQRMKAMVEFMDSPTFELEAPDVKVQDYKKPLSELGKGEIPKGAQFVEIAIKNFKEKYPFKNGVRVTTSSEFSSQFGFGSSSASTVCVVKALSELTGKKLSNKELFNIAFKTVLDIQGKGSGFDIAAAIYGGTLYFVTGGKTIEPLRVKELPMVIGYSGVKADTVTLINQVSEKAKEFPSVVDGIYNQIHELVDLAKEELVKQDWKRFGMLMNFNQGLLVALGVSIPKLASMIYASREAGAYGAKLSGAGGGDCMIAIASSDKKKAVTNAITHVGGTVIDVSPNASGVRIEK</sequence>
<keyword evidence="5 12" id="KW-0418">Kinase</keyword>
<proteinExistence type="predicted"/>
<keyword evidence="2" id="KW-0444">Lipid biosynthesis</keyword>
<keyword evidence="4" id="KW-0547">Nucleotide-binding</keyword>
<dbReference type="Pfam" id="PF00288">
    <property type="entry name" value="GHMP_kinases_N"/>
    <property type="match status" value="1"/>
</dbReference>
<dbReference type="InterPro" id="IPR013750">
    <property type="entry name" value="GHMP_kinase_C_dom"/>
</dbReference>
<dbReference type="GO" id="GO:0004496">
    <property type="term" value="F:mevalonate kinase activity"/>
    <property type="evidence" value="ECO:0007669"/>
    <property type="project" value="InterPro"/>
</dbReference>
<dbReference type="Gene3D" id="3.30.230.10">
    <property type="match status" value="1"/>
</dbReference>
<evidence type="ECO:0000256" key="5">
    <source>
        <dbReference type="ARBA" id="ARBA00022777"/>
    </source>
</evidence>
<evidence type="ECO:0000256" key="2">
    <source>
        <dbReference type="ARBA" id="ARBA00022516"/>
    </source>
</evidence>
<evidence type="ECO:0000259" key="10">
    <source>
        <dbReference type="Pfam" id="PF00288"/>
    </source>
</evidence>
<dbReference type="InterPro" id="IPR014721">
    <property type="entry name" value="Ribsml_uS5_D2-typ_fold_subgr"/>
</dbReference>
<evidence type="ECO:0000256" key="6">
    <source>
        <dbReference type="ARBA" id="ARBA00022840"/>
    </source>
</evidence>
<gene>
    <name evidence="12" type="ORF">UU14_C0007G0008</name>
</gene>
<dbReference type="GO" id="GO:0019287">
    <property type="term" value="P:isopentenyl diphosphate biosynthetic process, mevalonate pathway"/>
    <property type="evidence" value="ECO:0007669"/>
    <property type="project" value="UniProtKB-UniPathway"/>
</dbReference>
<dbReference type="UniPathway" id="UPA00057">
    <property type="reaction ID" value="UER00098"/>
</dbReference>
<keyword evidence="6" id="KW-0067">ATP-binding</keyword>
<dbReference type="Pfam" id="PF08544">
    <property type="entry name" value="GHMP_kinases_C"/>
    <property type="match status" value="1"/>
</dbReference>
<dbReference type="InterPro" id="IPR006205">
    <property type="entry name" value="Mev_gal_kin"/>
</dbReference>
<accession>A0A0G0WAR6</accession>
<organism evidence="12 13">
    <name type="scientific">Candidatus Roizmanbacteria bacterium GW2011_GWB1_40_7</name>
    <dbReference type="NCBI Taxonomy" id="1618482"/>
    <lineage>
        <taxon>Bacteria</taxon>
        <taxon>Candidatus Roizmaniibacteriota</taxon>
    </lineage>
</organism>
<keyword evidence="3" id="KW-0808">Transferase</keyword>
<feature type="domain" description="GHMP kinase C-terminal" evidence="11">
    <location>
        <begin position="228"/>
        <end position="303"/>
    </location>
</feature>
<evidence type="ECO:0000256" key="1">
    <source>
        <dbReference type="ARBA" id="ARBA00022490"/>
    </source>
</evidence>
<evidence type="ECO:0000256" key="8">
    <source>
        <dbReference type="ARBA" id="ARBA00023098"/>
    </source>
</evidence>
<dbReference type="PRINTS" id="PR00959">
    <property type="entry name" value="MEVGALKINASE"/>
</dbReference>
<evidence type="ECO:0000313" key="12">
    <source>
        <dbReference type="EMBL" id="KKR72327.1"/>
    </source>
</evidence>
<keyword evidence="8" id="KW-0443">Lipid metabolism</keyword>
<dbReference type="SUPFAM" id="SSF54211">
    <property type="entry name" value="Ribosomal protein S5 domain 2-like"/>
    <property type="match status" value="1"/>
</dbReference>
<evidence type="ECO:0000256" key="9">
    <source>
        <dbReference type="ARBA" id="ARBA00029438"/>
    </source>
</evidence>
<dbReference type="Gene3D" id="3.30.70.890">
    <property type="entry name" value="GHMP kinase, C-terminal domain"/>
    <property type="match status" value="1"/>
</dbReference>
<dbReference type="InterPro" id="IPR006204">
    <property type="entry name" value="GHMP_kinase_N_dom"/>
</dbReference>
<dbReference type="AlphaFoldDB" id="A0A0G0WAR6"/>
<evidence type="ECO:0000259" key="11">
    <source>
        <dbReference type="Pfam" id="PF08544"/>
    </source>
</evidence>
<evidence type="ECO:0000256" key="7">
    <source>
        <dbReference type="ARBA" id="ARBA00022842"/>
    </source>
</evidence>
<evidence type="ECO:0000256" key="4">
    <source>
        <dbReference type="ARBA" id="ARBA00022741"/>
    </source>
</evidence>
<dbReference type="EMBL" id="LBZM01000007">
    <property type="protein sequence ID" value="KKR72327.1"/>
    <property type="molecule type" value="Genomic_DNA"/>
</dbReference>
<keyword evidence="7" id="KW-0460">Magnesium</keyword>
<dbReference type="NCBIfam" id="TIGR00549">
    <property type="entry name" value="mevalon_kin"/>
    <property type="match status" value="1"/>
</dbReference>
<comment type="pathway">
    <text evidence="9">Isoprenoid biosynthesis; isopentenyl diphosphate biosynthesis via mevalonate pathway; isopentenyl diphosphate from (R)-mevalonate: step 1/3.</text>
</comment>
<dbReference type="GO" id="GO:0005524">
    <property type="term" value="F:ATP binding"/>
    <property type="evidence" value="ECO:0007669"/>
    <property type="project" value="UniProtKB-KW"/>
</dbReference>
<evidence type="ECO:0000313" key="13">
    <source>
        <dbReference type="Proteomes" id="UP000034664"/>
    </source>
</evidence>
<dbReference type="PANTHER" id="PTHR43290">
    <property type="entry name" value="MEVALONATE KINASE"/>
    <property type="match status" value="1"/>
</dbReference>
<reference evidence="12 13" key="1">
    <citation type="journal article" date="2015" name="Nature">
        <title>rRNA introns, odd ribosomes, and small enigmatic genomes across a large radiation of phyla.</title>
        <authorList>
            <person name="Brown C.T."/>
            <person name="Hug L.A."/>
            <person name="Thomas B.C."/>
            <person name="Sharon I."/>
            <person name="Castelle C.J."/>
            <person name="Singh A."/>
            <person name="Wilkins M.J."/>
            <person name="Williams K.H."/>
            <person name="Banfield J.F."/>
        </authorList>
    </citation>
    <scope>NUCLEOTIDE SEQUENCE [LARGE SCALE GENOMIC DNA]</scope>
</reference>